<dbReference type="HOGENOM" id="CLU_3255895_0_0_10"/>
<evidence type="ECO:0000313" key="1">
    <source>
        <dbReference type="EMBL" id="EFB30727.1"/>
    </source>
</evidence>
<organism evidence="1 2">
    <name type="scientific">Segatella oris F0302</name>
    <dbReference type="NCBI Taxonomy" id="649760"/>
    <lineage>
        <taxon>Bacteria</taxon>
        <taxon>Pseudomonadati</taxon>
        <taxon>Bacteroidota</taxon>
        <taxon>Bacteroidia</taxon>
        <taxon>Bacteroidales</taxon>
        <taxon>Prevotellaceae</taxon>
        <taxon>Segatella</taxon>
    </lineage>
</organism>
<accession>D1QVK6</accession>
<gene>
    <name evidence="1" type="ORF">HMPREF0971_02984</name>
</gene>
<name>D1QVK6_9BACT</name>
<reference evidence="1 2" key="1">
    <citation type="submission" date="2009-11" db="EMBL/GenBank/DDBJ databases">
        <authorList>
            <person name="Weinstock G."/>
            <person name="Sodergren E."/>
            <person name="Clifton S."/>
            <person name="Fulton L."/>
            <person name="Fulton B."/>
            <person name="Courtney L."/>
            <person name="Fronick C."/>
            <person name="Harrison M."/>
            <person name="Strong C."/>
            <person name="Farmer C."/>
            <person name="Delahaunty K."/>
            <person name="Markovic C."/>
            <person name="Hall O."/>
            <person name="Minx P."/>
            <person name="Tomlinson C."/>
            <person name="Mitreva M."/>
            <person name="Nelson J."/>
            <person name="Hou S."/>
            <person name="Wollam A."/>
            <person name="Pepin K.H."/>
            <person name="Johnson M."/>
            <person name="Bhonagiri V."/>
            <person name="Nash W.E."/>
            <person name="Warren W."/>
            <person name="Chinwalla A."/>
            <person name="Mardis E.R."/>
            <person name="Wilson R.K."/>
        </authorList>
    </citation>
    <scope>NUCLEOTIDE SEQUENCE [LARGE SCALE GENOMIC DNA]</scope>
    <source>
        <strain evidence="1 2">F0302</strain>
    </source>
</reference>
<dbReference type="AlphaFoldDB" id="D1QVK6"/>
<dbReference type="STRING" id="649760.HMPREF0971_02984"/>
<sequence length="42" mass="5381">MFLLLWNKKMTGNVFHTEYFRNFVNHKMKSLQTYFQTWEKRH</sequence>
<dbReference type="Proteomes" id="UP000004079">
    <property type="component" value="Unassembled WGS sequence"/>
</dbReference>
<proteinExistence type="predicted"/>
<evidence type="ECO:0000313" key="2">
    <source>
        <dbReference type="Proteomes" id="UP000004079"/>
    </source>
</evidence>
<dbReference type="EMBL" id="ACUZ02000056">
    <property type="protein sequence ID" value="EFB30727.1"/>
    <property type="molecule type" value="Genomic_DNA"/>
</dbReference>
<comment type="caution">
    <text evidence="1">The sequence shown here is derived from an EMBL/GenBank/DDBJ whole genome shotgun (WGS) entry which is preliminary data.</text>
</comment>
<protein>
    <submittedName>
        <fullName evidence="1">Uncharacterized protein</fullName>
    </submittedName>
</protein>